<evidence type="ECO:0000313" key="2">
    <source>
        <dbReference type="Proteomes" id="UP000275078"/>
    </source>
</evidence>
<proteinExistence type="predicted"/>
<dbReference type="AlphaFoldDB" id="A0A3N4HKY0"/>
<dbReference type="EMBL" id="ML119830">
    <property type="protein sequence ID" value="RPA73198.1"/>
    <property type="molecule type" value="Genomic_DNA"/>
</dbReference>
<reference evidence="1 2" key="1">
    <citation type="journal article" date="2018" name="Nat. Ecol. Evol.">
        <title>Pezizomycetes genomes reveal the molecular basis of ectomycorrhizal truffle lifestyle.</title>
        <authorList>
            <person name="Murat C."/>
            <person name="Payen T."/>
            <person name="Noel B."/>
            <person name="Kuo A."/>
            <person name="Morin E."/>
            <person name="Chen J."/>
            <person name="Kohler A."/>
            <person name="Krizsan K."/>
            <person name="Balestrini R."/>
            <person name="Da Silva C."/>
            <person name="Montanini B."/>
            <person name="Hainaut M."/>
            <person name="Levati E."/>
            <person name="Barry K.W."/>
            <person name="Belfiori B."/>
            <person name="Cichocki N."/>
            <person name="Clum A."/>
            <person name="Dockter R.B."/>
            <person name="Fauchery L."/>
            <person name="Guy J."/>
            <person name="Iotti M."/>
            <person name="Le Tacon F."/>
            <person name="Lindquist E.A."/>
            <person name="Lipzen A."/>
            <person name="Malagnac F."/>
            <person name="Mello A."/>
            <person name="Molinier V."/>
            <person name="Miyauchi S."/>
            <person name="Poulain J."/>
            <person name="Riccioni C."/>
            <person name="Rubini A."/>
            <person name="Sitrit Y."/>
            <person name="Splivallo R."/>
            <person name="Traeger S."/>
            <person name="Wang M."/>
            <person name="Zifcakova L."/>
            <person name="Wipf D."/>
            <person name="Zambonelli A."/>
            <person name="Paolocci F."/>
            <person name="Nowrousian M."/>
            <person name="Ottonello S."/>
            <person name="Baldrian P."/>
            <person name="Spatafora J.W."/>
            <person name="Henrissat B."/>
            <person name="Nagy L.G."/>
            <person name="Aury J.M."/>
            <person name="Wincker P."/>
            <person name="Grigoriev I.V."/>
            <person name="Bonfante P."/>
            <person name="Martin F.M."/>
        </authorList>
    </citation>
    <scope>NUCLEOTIDE SEQUENCE [LARGE SCALE GENOMIC DNA]</scope>
    <source>
        <strain evidence="1 2">RN42</strain>
    </source>
</reference>
<name>A0A3N4HKY0_ASCIM</name>
<keyword evidence="2" id="KW-1185">Reference proteome</keyword>
<gene>
    <name evidence="1" type="ORF">BJ508DRAFT_334321</name>
</gene>
<protein>
    <submittedName>
        <fullName evidence="1">Uncharacterized protein</fullName>
    </submittedName>
</protein>
<dbReference type="Proteomes" id="UP000275078">
    <property type="component" value="Unassembled WGS sequence"/>
</dbReference>
<sequence length="113" mass="12862">VNVLLGKVVGELKGVFGDVYRRAESSDEGFVERCKEIQEMRAEGLESDRFVARRVSGDGLIRVERGVVKDWDGKGRWALFREKDLETLVQRVKRRQRFGGLDSVPVYVPYGTS</sequence>
<accession>A0A3N4HKY0</accession>
<evidence type="ECO:0000313" key="1">
    <source>
        <dbReference type="EMBL" id="RPA73198.1"/>
    </source>
</evidence>
<organism evidence="1 2">
    <name type="scientific">Ascobolus immersus RN42</name>
    <dbReference type="NCBI Taxonomy" id="1160509"/>
    <lineage>
        <taxon>Eukaryota</taxon>
        <taxon>Fungi</taxon>
        <taxon>Dikarya</taxon>
        <taxon>Ascomycota</taxon>
        <taxon>Pezizomycotina</taxon>
        <taxon>Pezizomycetes</taxon>
        <taxon>Pezizales</taxon>
        <taxon>Ascobolaceae</taxon>
        <taxon>Ascobolus</taxon>
    </lineage>
</organism>
<feature type="non-terminal residue" evidence="1">
    <location>
        <position position="1"/>
    </location>
</feature>